<dbReference type="GO" id="GO:0008270">
    <property type="term" value="F:zinc ion binding"/>
    <property type="evidence" value="ECO:0007669"/>
    <property type="project" value="UniProtKB-KW"/>
</dbReference>
<sequence>RNSWGPRGTGNPTVNTGSQFKLKVEFPLSSYAIQERGPLLKTGLTSQNKRHLRTGLLRTPSSVMSTAPSGFKRKCPNQEPLHTAAKRKRKAPEPRTRIVWKGCGCSAFITNDCKYHHGFTHRGITKSCTDYESSRILHQPHVCGSDCSIPSTVVVCPYQQPKHKEDQQAAASSQPQEQEGNWIPEDLPPIPNSDNSADWCYSQLDWYFATP</sequence>
<feature type="compositionally biased region" description="Low complexity" evidence="17">
    <location>
        <begin position="168"/>
        <end position="179"/>
    </location>
</feature>
<organism evidence="18">
    <name type="scientific">Sweet potato leaf curl Georgia virus</name>
    <dbReference type="NCBI Taxonomy" id="225752"/>
    <lineage>
        <taxon>Viruses</taxon>
        <taxon>Monodnaviria</taxon>
        <taxon>Shotokuvirae</taxon>
        <taxon>Cressdnaviricota</taxon>
        <taxon>Repensiviricetes</taxon>
        <taxon>Geplafuvirales</taxon>
        <taxon>Geminiviridae</taxon>
        <taxon>Begomovirus</taxon>
        <taxon>Begomovirus ipomoeageorgiaense</taxon>
    </lineage>
</organism>
<comment type="subcellular location">
    <subcellularLocation>
        <location evidence="2">Host cytoplasm</location>
    </subcellularLocation>
    <subcellularLocation>
        <location evidence="1">Host nucleus</location>
    </subcellularLocation>
</comment>
<evidence type="ECO:0000256" key="8">
    <source>
        <dbReference type="ARBA" id="ARBA00022581"/>
    </source>
</evidence>
<evidence type="ECO:0000256" key="17">
    <source>
        <dbReference type="SAM" id="MobiDB-lite"/>
    </source>
</evidence>
<evidence type="ECO:0000256" key="2">
    <source>
        <dbReference type="ARBA" id="ARBA00004192"/>
    </source>
</evidence>
<keyword evidence="15" id="KW-1035">Host cytoplasm</keyword>
<feature type="region of interest" description="Disordered" evidence="17">
    <location>
        <begin position="164"/>
        <end position="196"/>
    </location>
</feature>
<evidence type="ECO:0000256" key="12">
    <source>
        <dbReference type="ARBA" id="ARBA00022833"/>
    </source>
</evidence>
<dbReference type="InterPro" id="IPR000942">
    <property type="entry name" value="Gemini_AL2"/>
</dbReference>
<evidence type="ECO:0000256" key="1">
    <source>
        <dbReference type="ARBA" id="ARBA00004147"/>
    </source>
</evidence>
<reference evidence="18" key="1">
    <citation type="submission" date="2016-04" db="EMBL/GenBank/DDBJ databases">
        <authorList>
            <person name="Evans L.H."/>
            <person name="Alamgir A."/>
            <person name="Owens N."/>
            <person name="Weber N.D."/>
            <person name="Virtaneva K."/>
            <person name="Barbian K."/>
            <person name="Babar A."/>
            <person name="Rosenke K."/>
        </authorList>
    </citation>
    <scope>NUCLEOTIDE SEQUENCE</scope>
    <source>
        <strain evidence="18">China:Zhengzhou31-10</strain>
    </source>
</reference>
<feature type="non-terminal residue" evidence="18">
    <location>
        <position position="1"/>
    </location>
</feature>
<reference evidence="18" key="2">
    <citation type="journal article" date="2017" name="Plant Dis.">
        <title>Diversity of Sweepoviruses Infecting Sweet Potato in China.</title>
        <authorList>
            <person name="Liu Q."/>
            <person name="Wang Y."/>
            <person name="Zhang Z."/>
            <person name="Lv H."/>
            <person name="Qiao Q."/>
            <person name="Qin Y."/>
            <person name="Zhang D."/>
            <person name="Tian Y."/>
            <person name="Wang S."/>
            <person name="Li J."/>
        </authorList>
    </citation>
    <scope>NUCLEOTIDE SEQUENCE</scope>
    <source>
        <strain evidence="18">China:Zhengzhou31-10</strain>
    </source>
</reference>
<keyword evidence="10" id="KW-0479">Metal-binding</keyword>
<keyword evidence="11" id="KW-0863">Zinc-finger</keyword>
<accession>A0A1B1PII9</accession>
<evidence type="ECO:0000256" key="10">
    <source>
        <dbReference type="ARBA" id="ARBA00022723"/>
    </source>
</evidence>
<dbReference type="GO" id="GO:0042025">
    <property type="term" value="C:host cell nucleus"/>
    <property type="evidence" value="ECO:0007669"/>
    <property type="project" value="UniProtKB-SubCell"/>
</dbReference>
<evidence type="ECO:0000256" key="14">
    <source>
        <dbReference type="ARBA" id="ARBA00023159"/>
    </source>
</evidence>
<evidence type="ECO:0000256" key="4">
    <source>
        <dbReference type="ARBA" id="ARBA00014388"/>
    </source>
</evidence>
<evidence type="ECO:0000256" key="7">
    <source>
        <dbReference type="ARBA" id="ARBA00022562"/>
    </source>
</evidence>
<evidence type="ECO:0000256" key="16">
    <source>
        <dbReference type="ARBA" id="ARBA00023280"/>
    </source>
</evidence>
<keyword evidence="8" id="KW-0945">Host-virus interaction</keyword>
<proteinExistence type="inferred from homology"/>
<keyword evidence="12" id="KW-0862">Zinc</keyword>
<dbReference type="GO" id="GO:0019028">
    <property type="term" value="C:viral capsid"/>
    <property type="evidence" value="ECO:0007669"/>
    <property type="project" value="InterPro"/>
</dbReference>
<evidence type="ECO:0000256" key="5">
    <source>
        <dbReference type="ARBA" id="ARBA00022463"/>
    </source>
</evidence>
<dbReference type="Pfam" id="PF01440">
    <property type="entry name" value="Gemini_AL2"/>
    <property type="match status" value="1"/>
</dbReference>
<keyword evidence="13" id="KW-0238">DNA-binding</keyword>
<evidence type="ECO:0000256" key="3">
    <source>
        <dbReference type="ARBA" id="ARBA00007672"/>
    </source>
</evidence>
<dbReference type="EMBL" id="KX033429">
    <property type="protein sequence ID" value="ANT48189.1"/>
    <property type="molecule type" value="Genomic_DNA"/>
</dbReference>
<dbReference type="GO" id="GO:0003677">
    <property type="term" value="F:DNA binding"/>
    <property type="evidence" value="ECO:0007669"/>
    <property type="project" value="UniProtKB-KW"/>
</dbReference>
<dbReference type="GO" id="GO:0005198">
    <property type="term" value="F:structural molecule activity"/>
    <property type="evidence" value="ECO:0007669"/>
    <property type="project" value="InterPro"/>
</dbReference>
<comment type="similarity">
    <text evidence="3">Belongs to the geminiviridae transcriptional activator protein family.</text>
</comment>
<keyword evidence="7" id="KW-1048">Host nucleus</keyword>
<evidence type="ECO:0000256" key="11">
    <source>
        <dbReference type="ARBA" id="ARBA00022771"/>
    </source>
</evidence>
<keyword evidence="16" id="KW-0899">Viral immunoevasion</keyword>
<evidence type="ECO:0000256" key="13">
    <source>
        <dbReference type="ARBA" id="ARBA00023125"/>
    </source>
</evidence>
<keyword evidence="6" id="KW-0597">Phosphoprotein</keyword>
<dbReference type="GO" id="GO:0052170">
    <property type="term" value="P:symbiont-mediated suppression of host innate immune response"/>
    <property type="evidence" value="ECO:0007669"/>
    <property type="project" value="UniProtKB-KW"/>
</dbReference>
<keyword evidence="14" id="KW-0010">Activator</keyword>
<keyword evidence="9" id="KW-1090">Inhibition of host innate immune response by virus</keyword>
<evidence type="ECO:0000256" key="15">
    <source>
        <dbReference type="ARBA" id="ARBA00023200"/>
    </source>
</evidence>
<evidence type="ECO:0000256" key="9">
    <source>
        <dbReference type="ARBA" id="ARBA00022632"/>
    </source>
</evidence>
<name>A0A1B1PII9_9GEMI</name>
<evidence type="ECO:0000313" key="18">
    <source>
        <dbReference type="EMBL" id="ANT48189.1"/>
    </source>
</evidence>
<protein>
    <recommendedName>
        <fullName evidence="4">Transcriptional activator protein</fullName>
    </recommendedName>
</protein>
<evidence type="ECO:0000256" key="6">
    <source>
        <dbReference type="ARBA" id="ARBA00022553"/>
    </source>
</evidence>
<dbReference type="GO" id="GO:0030430">
    <property type="term" value="C:host cell cytoplasm"/>
    <property type="evidence" value="ECO:0007669"/>
    <property type="project" value="UniProtKB-SubCell"/>
</dbReference>
<keyword evidence="5" id="KW-0941">Suppressor of RNA silencing</keyword>